<dbReference type="InterPro" id="IPR043428">
    <property type="entry name" value="LivM-like"/>
</dbReference>
<feature type="transmembrane region" description="Helical" evidence="6">
    <location>
        <begin position="277"/>
        <end position="298"/>
    </location>
</feature>
<evidence type="ECO:0000313" key="8">
    <source>
        <dbReference type="Proteomes" id="UP000664761"/>
    </source>
</evidence>
<accession>A0ABS3F431</accession>
<evidence type="ECO:0000256" key="6">
    <source>
        <dbReference type="SAM" id="Phobius"/>
    </source>
</evidence>
<feature type="transmembrane region" description="Helical" evidence="6">
    <location>
        <begin position="6"/>
        <end position="24"/>
    </location>
</feature>
<evidence type="ECO:0000256" key="5">
    <source>
        <dbReference type="ARBA" id="ARBA00023136"/>
    </source>
</evidence>
<dbReference type="PANTHER" id="PTHR30482:SF10">
    <property type="entry name" value="HIGH-AFFINITY BRANCHED-CHAIN AMINO ACID TRANSPORT PROTEIN BRAE"/>
    <property type="match status" value="1"/>
</dbReference>
<keyword evidence="5 6" id="KW-0472">Membrane</keyword>
<dbReference type="InterPro" id="IPR001851">
    <property type="entry name" value="ABC_transp_permease"/>
</dbReference>
<feature type="transmembrane region" description="Helical" evidence="6">
    <location>
        <begin position="54"/>
        <end position="73"/>
    </location>
</feature>
<feature type="transmembrane region" description="Helical" evidence="6">
    <location>
        <begin position="239"/>
        <end position="265"/>
    </location>
</feature>
<comment type="caution">
    <text evidence="7">The sequence shown here is derived from an EMBL/GenBank/DDBJ whole genome shotgun (WGS) entry which is preliminary data.</text>
</comment>
<evidence type="ECO:0000256" key="1">
    <source>
        <dbReference type="ARBA" id="ARBA00004651"/>
    </source>
</evidence>
<feature type="transmembrane region" description="Helical" evidence="6">
    <location>
        <begin position="152"/>
        <end position="172"/>
    </location>
</feature>
<dbReference type="PANTHER" id="PTHR30482">
    <property type="entry name" value="HIGH-AFFINITY BRANCHED-CHAIN AMINO ACID TRANSPORT SYSTEM PERMEASE"/>
    <property type="match status" value="1"/>
</dbReference>
<dbReference type="CDD" id="cd06581">
    <property type="entry name" value="TM_PBP1_LivM_like"/>
    <property type="match status" value="1"/>
</dbReference>
<feature type="transmembrane region" description="Helical" evidence="6">
    <location>
        <begin position="109"/>
        <end position="131"/>
    </location>
</feature>
<sequence length="324" mass="34842">MKQFLYFGAFALWIVMIAATPLLADNYTIRVAISIAMFSAMAVSWNFIGGFTGYPSFSTAAFFGLGCYAGALAQRNGVPLVLAWVFATLFVAVFAAMLGAIILRLKGHYFAIGSIAIVDLTRLITSSWGSLTGGGDGLNVPLLQGNPQEVSALVLYVMLTILIIAFLTSIYVDRSRLGFGLKCISQNEDAADMVGVNTTSFKIVAYTLSAVFCGAIGAVYASWVGYIDPTDSFSILLTLKVPVMVLLGGAGTLLGPVLGAGVFVLLEEVFWANFLEWNRAILGGIIVFLIFFLPNGLLKIQYRDLFKKLMDKIGDAPKQVEKSS</sequence>
<evidence type="ECO:0000256" key="4">
    <source>
        <dbReference type="ARBA" id="ARBA00022989"/>
    </source>
</evidence>
<evidence type="ECO:0000256" key="2">
    <source>
        <dbReference type="ARBA" id="ARBA00022475"/>
    </source>
</evidence>
<dbReference type="EMBL" id="JAFLNC010000002">
    <property type="protein sequence ID" value="MBO0333122.1"/>
    <property type="molecule type" value="Genomic_DNA"/>
</dbReference>
<proteinExistence type="predicted"/>
<keyword evidence="4 6" id="KW-1133">Transmembrane helix</keyword>
<organism evidence="7 8">
    <name type="scientific">Sneathiella sedimenti</name>
    <dbReference type="NCBI Taxonomy" id="2816034"/>
    <lineage>
        <taxon>Bacteria</taxon>
        <taxon>Pseudomonadati</taxon>
        <taxon>Pseudomonadota</taxon>
        <taxon>Alphaproteobacteria</taxon>
        <taxon>Sneathiellales</taxon>
        <taxon>Sneathiellaceae</taxon>
        <taxon>Sneathiella</taxon>
    </lineage>
</organism>
<dbReference type="Pfam" id="PF02653">
    <property type="entry name" value="BPD_transp_2"/>
    <property type="match status" value="1"/>
</dbReference>
<feature type="transmembrane region" description="Helical" evidence="6">
    <location>
        <begin position="203"/>
        <end position="227"/>
    </location>
</feature>
<evidence type="ECO:0000256" key="3">
    <source>
        <dbReference type="ARBA" id="ARBA00022692"/>
    </source>
</evidence>
<protein>
    <submittedName>
        <fullName evidence="7">Branched-chain amino acid ABC transporter permease</fullName>
    </submittedName>
</protein>
<keyword evidence="2" id="KW-1003">Cell membrane</keyword>
<evidence type="ECO:0000313" key="7">
    <source>
        <dbReference type="EMBL" id="MBO0333122.1"/>
    </source>
</evidence>
<dbReference type="RefSeq" id="WP_207043202.1">
    <property type="nucleotide sequence ID" value="NZ_JAFLNC010000002.1"/>
</dbReference>
<dbReference type="Proteomes" id="UP000664761">
    <property type="component" value="Unassembled WGS sequence"/>
</dbReference>
<reference evidence="7 8" key="1">
    <citation type="submission" date="2021-03" db="EMBL/GenBank/DDBJ databases">
        <title>Sneathiella sp. CAU 1612 isolated from Kang Won-do.</title>
        <authorList>
            <person name="Kim W."/>
        </authorList>
    </citation>
    <scope>NUCLEOTIDE SEQUENCE [LARGE SCALE GENOMIC DNA]</scope>
    <source>
        <strain evidence="7 8">CAU 1612</strain>
    </source>
</reference>
<feature type="transmembrane region" description="Helical" evidence="6">
    <location>
        <begin position="80"/>
        <end position="103"/>
    </location>
</feature>
<keyword evidence="3 6" id="KW-0812">Transmembrane</keyword>
<gene>
    <name evidence="7" type="ORF">J0X12_05845</name>
</gene>
<name>A0ABS3F431_9PROT</name>
<keyword evidence="8" id="KW-1185">Reference proteome</keyword>
<comment type="subcellular location">
    <subcellularLocation>
        <location evidence="1">Cell membrane</location>
        <topology evidence="1">Multi-pass membrane protein</topology>
    </subcellularLocation>
</comment>